<dbReference type="GO" id="GO:0004519">
    <property type="term" value="F:endonuclease activity"/>
    <property type="evidence" value="ECO:0007669"/>
    <property type="project" value="UniProtKB-KW"/>
</dbReference>
<dbReference type="EMBL" id="FNVA01000002">
    <property type="protein sequence ID" value="SEG05931.1"/>
    <property type="molecule type" value="Genomic_DNA"/>
</dbReference>
<evidence type="ECO:0000259" key="2">
    <source>
        <dbReference type="Pfam" id="PF05685"/>
    </source>
</evidence>
<dbReference type="InterPro" id="IPR008538">
    <property type="entry name" value="Uma2"/>
</dbReference>
<keyword evidence="3" id="KW-0540">Nuclease</keyword>
<evidence type="ECO:0000313" key="4">
    <source>
        <dbReference type="Proteomes" id="UP000236728"/>
    </source>
</evidence>
<reference evidence="3 4" key="1">
    <citation type="submission" date="2016-10" db="EMBL/GenBank/DDBJ databases">
        <authorList>
            <person name="de Groot N.N."/>
        </authorList>
    </citation>
    <scope>NUCLEOTIDE SEQUENCE [LARGE SCALE GENOMIC DNA]</scope>
    <source>
        <strain evidence="3 4">DSM 22489</strain>
    </source>
</reference>
<evidence type="ECO:0000313" key="3">
    <source>
        <dbReference type="EMBL" id="SEG05931.1"/>
    </source>
</evidence>
<keyword evidence="4" id="KW-1185">Reference proteome</keyword>
<dbReference type="Proteomes" id="UP000236728">
    <property type="component" value="Unassembled WGS sequence"/>
</dbReference>
<gene>
    <name evidence="3" type="ORF">SAMN05421819_1847</name>
</gene>
<organism evidence="3 4">
    <name type="scientific">Bryocella elongata</name>
    <dbReference type="NCBI Taxonomy" id="863522"/>
    <lineage>
        <taxon>Bacteria</taxon>
        <taxon>Pseudomonadati</taxon>
        <taxon>Acidobacteriota</taxon>
        <taxon>Terriglobia</taxon>
        <taxon>Terriglobales</taxon>
        <taxon>Acidobacteriaceae</taxon>
        <taxon>Bryocella</taxon>
    </lineage>
</organism>
<keyword evidence="3" id="KW-0378">Hydrolase</keyword>
<keyword evidence="3" id="KW-0255">Endonuclease</keyword>
<dbReference type="InterPro" id="IPR012296">
    <property type="entry name" value="Nuclease_put_TT1808"/>
</dbReference>
<dbReference type="OrthoDB" id="119052at2"/>
<dbReference type="CDD" id="cd06260">
    <property type="entry name" value="DUF820-like"/>
    <property type="match status" value="1"/>
</dbReference>
<evidence type="ECO:0000256" key="1">
    <source>
        <dbReference type="SAM" id="MobiDB-lite"/>
    </source>
</evidence>
<dbReference type="SUPFAM" id="SSF52980">
    <property type="entry name" value="Restriction endonuclease-like"/>
    <property type="match status" value="1"/>
</dbReference>
<dbReference type="AlphaFoldDB" id="A0A1H5X2C6"/>
<dbReference type="Pfam" id="PF05685">
    <property type="entry name" value="Uma2"/>
    <property type="match status" value="1"/>
</dbReference>
<proteinExistence type="predicted"/>
<accession>A0A1H5X2C6</accession>
<dbReference type="InterPro" id="IPR011335">
    <property type="entry name" value="Restrct_endonuc-II-like"/>
</dbReference>
<dbReference type="RefSeq" id="WP_103932718.1">
    <property type="nucleotide sequence ID" value="NZ_FNVA01000002.1"/>
</dbReference>
<sequence length="185" mass="20660">MSAIPSGAVQSAPTTARRALPASVRGGDIGTAREPRERAVGEMHHASVLKFLTIHLGQHEREWQIRVLPRQNVQVSPHATRVADLAVARRETRYESPLATPPLLVVEILCDEDRMSGSRELIEDYVAMGVETVWVLDPKRRRAYAAEKGGVLTEERHVLTVEGTPIHVPVRELFSELDEMEFVVE</sequence>
<dbReference type="Gene3D" id="3.90.1570.10">
    <property type="entry name" value="tt1808, chain A"/>
    <property type="match status" value="1"/>
</dbReference>
<protein>
    <submittedName>
        <fullName evidence="3">Putative restriction endonuclease</fullName>
    </submittedName>
</protein>
<name>A0A1H5X2C6_9BACT</name>
<feature type="domain" description="Putative restriction endonuclease" evidence="2">
    <location>
        <begin position="44"/>
        <end position="149"/>
    </location>
</feature>
<feature type="region of interest" description="Disordered" evidence="1">
    <location>
        <begin position="1"/>
        <end position="31"/>
    </location>
</feature>